<dbReference type="OrthoDB" id="3579809at2"/>
<dbReference type="RefSeq" id="WP_012878216.1">
    <property type="nucleotide sequence ID" value="NC_013530.1"/>
</dbReference>
<dbReference type="KEGG" id="xce:Xcel_1443"/>
<name>D1BRY2_XYLCX</name>
<sequence length="202" mass="22263">MSADPRHPGDDDRRAAARDGLRALVAGALPEVVRAQEAGDTEAGLDLVEFTHLLAEEAATMRDDAVAAARHQRTSWARIGARLGMSRQAAQQRFGVVTGDEGPTADPTLADLGDVWRLSPVTAFDEMEQLERYGQQGWHSIGCGPLYHDMAKDAVVWEHRRSSVLGPRRSRLEADGWTMIGTGWFPWAYYARRTDRPAQPTA</sequence>
<proteinExistence type="predicted"/>
<organism evidence="1 2">
    <name type="scientific">Xylanimonas cellulosilytica (strain DSM 15894 / JCM 12276 / CECT 5975 / KCTC 9989 / LMG 20990 / NBRC 107835 / XIL07)</name>
    <dbReference type="NCBI Taxonomy" id="446471"/>
    <lineage>
        <taxon>Bacteria</taxon>
        <taxon>Bacillati</taxon>
        <taxon>Actinomycetota</taxon>
        <taxon>Actinomycetes</taxon>
        <taxon>Micrococcales</taxon>
        <taxon>Promicromonosporaceae</taxon>
        <taxon>Xylanimonas</taxon>
    </lineage>
</organism>
<dbReference type="Proteomes" id="UP000002255">
    <property type="component" value="Chromosome"/>
</dbReference>
<dbReference type="eggNOG" id="ENOG5032R45">
    <property type="taxonomic scope" value="Bacteria"/>
</dbReference>
<evidence type="ECO:0000313" key="1">
    <source>
        <dbReference type="EMBL" id="ACZ30474.1"/>
    </source>
</evidence>
<evidence type="ECO:0000313" key="2">
    <source>
        <dbReference type="Proteomes" id="UP000002255"/>
    </source>
</evidence>
<reference evidence="1 2" key="2">
    <citation type="journal article" date="2010" name="Stand. Genomic Sci.">
        <title>Complete genome sequence of Xylanimonas cellulosilytica type strain (XIL07).</title>
        <authorList>
            <person name="Foster B."/>
            <person name="Pukall R."/>
            <person name="Abt B."/>
            <person name="Nolan M."/>
            <person name="Glavina Del Rio T."/>
            <person name="Chen F."/>
            <person name="Lucas S."/>
            <person name="Tice H."/>
            <person name="Pitluck S."/>
            <person name="Cheng J.-F."/>
            <person name="Chertkov O."/>
            <person name="Brettin T."/>
            <person name="Han C."/>
            <person name="Detter J.C."/>
            <person name="Bruce D."/>
            <person name="Goodwin L."/>
            <person name="Ivanova N."/>
            <person name="Mavromatis K."/>
            <person name="Pati A."/>
            <person name="Mikhailova N."/>
            <person name="Chen A."/>
            <person name="Palaniappan K."/>
            <person name="Land M."/>
            <person name="Hauser L."/>
            <person name="Chang Y.-J."/>
            <person name="Jeffries C.D."/>
            <person name="Chain P."/>
            <person name="Rohde M."/>
            <person name="Goeker M."/>
            <person name="Bristow J."/>
            <person name="Eisen J.A."/>
            <person name="Markowitz V."/>
            <person name="Hugenholtz P."/>
            <person name="Kyrpides N.C."/>
            <person name="Klenk H.-P."/>
            <person name="Lapidus A."/>
        </authorList>
    </citation>
    <scope>NUCLEOTIDE SEQUENCE [LARGE SCALE GENOMIC DNA]</scope>
    <source>
        <strain evidence="2">DSM 15894 / CECT 5975 / LMG 20990 / XIL07</strain>
    </source>
</reference>
<keyword evidence="2" id="KW-1185">Reference proteome</keyword>
<dbReference type="EMBL" id="CP001821">
    <property type="protein sequence ID" value="ACZ30474.1"/>
    <property type="molecule type" value="Genomic_DNA"/>
</dbReference>
<gene>
    <name evidence="1" type="ordered locus">Xcel_1443</name>
</gene>
<protein>
    <submittedName>
        <fullName evidence="1">Uncharacterized protein</fullName>
    </submittedName>
</protein>
<reference evidence="2" key="1">
    <citation type="submission" date="2009-11" db="EMBL/GenBank/DDBJ databases">
        <title>The complete chromosome of Xylanimonas cellulosilytica DSM 15894.</title>
        <authorList>
            <consortium name="US DOE Joint Genome Institute (JGI-PGF)"/>
            <person name="Lucas S."/>
            <person name="Copeland A."/>
            <person name="Lapidus A."/>
            <person name="Glavina del Rio T."/>
            <person name="Dalin E."/>
            <person name="Tice H."/>
            <person name="Bruce D."/>
            <person name="Goodwin L."/>
            <person name="Pitluck S."/>
            <person name="Kyrpides N."/>
            <person name="Mavromatis K."/>
            <person name="Ivanova N."/>
            <person name="Mikhailova N."/>
            <person name="Foster B."/>
            <person name="Clum A."/>
            <person name="Brettin T."/>
            <person name="Detter J.C."/>
            <person name="Han C."/>
            <person name="Larimer F."/>
            <person name="Land M."/>
            <person name="Hauser L."/>
            <person name="Markowitz V."/>
            <person name="Cheng J.F."/>
            <person name="Hugenholtz P."/>
            <person name="Woyke T."/>
            <person name="Wu D."/>
            <person name="Gehrich-Schroeter G."/>
            <person name="Schneider S."/>
            <person name="Pukall S.R."/>
            <person name="Klenk H.P."/>
            <person name="Eisen J.A."/>
        </authorList>
    </citation>
    <scope>NUCLEOTIDE SEQUENCE [LARGE SCALE GENOMIC DNA]</scope>
    <source>
        <strain evidence="2">DSM 15894 / CECT 5975 / LMG 20990 / XIL07</strain>
    </source>
</reference>
<dbReference type="HOGENOM" id="CLU_121951_0_0_11"/>
<dbReference type="STRING" id="446471.Xcel_1443"/>
<dbReference type="AlphaFoldDB" id="D1BRY2"/>
<accession>D1BRY2</accession>